<keyword evidence="1" id="KW-0472">Membrane</keyword>
<keyword evidence="1" id="KW-0812">Transmembrane</keyword>
<dbReference type="EMBL" id="RAPQ01000011">
    <property type="protein sequence ID" value="RKD98483.1"/>
    <property type="molecule type" value="Genomic_DNA"/>
</dbReference>
<keyword evidence="1" id="KW-1133">Transmembrane helix</keyword>
<protein>
    <submittedName>
        <fullName evidence="2">Uncharacterized protein</fullName>
    </submittedName>
</protein>
<comment type="caution">
    <text evidence="2">The sequence shown here is derived from an EMBL/GenBank/DDBJ whole genome shotgun (WGS) entry which is preliminary data.</text>
</comment>
<sequence>MILSKPFDFRLIPFKIFIKILVIFIKAFDKFMKRLMILPKPLVI</sequence>
<evidence type="ECO:0000313" key="3">
    <source>
        <dbReference type="Proteomes" id="UP000284531"/>
    </source>
</evidence>
<dbReference type="Proteomes" id="UP000284531">
    <property type="component" value="Unassembled WGS sequence"/>
</dbReference>
<keyword evidence="3" id="KW-1185">Reference proteome</keyword>
<proteinExistence type="predicted"/>
<accession>A0A419WSP0</accession>
<organism evidence="2 3">
    <name type="scientific">Marinifilum flexuosum</name>
    <dbReference type="NCBI Taxonomy" id="1117708"/>
    <lineage>
        <taxon>Bacteria</taxon>
        <taxon>Pseudomonadati</taxon>
        <taxon>Bacteroidota</taxon>
        <taxon>Bacteroidia</taxon>
        <taxon>Marinilabiliales</taxon>
        <taxon>Marinifilaceae</taxon>
    </lineage>
</organism>
<evidence type="ECO:0000313" key="2">
    <source>
        <dbReference type="EMBL" id="RKD98483.1"/>
    </source>
</evidence>
<gene>
    <name evidence="2" type="ORF">BXY64_3342</name>
</gene>
<reference evidence="2 3" key="1">
    <citation type="submission" date="2018-09" db="EMBL/GenBank/DDBJ databases">
        <title>Genomic Encyclopedia of Archaeal and Bacterial Type Strains, Phase II (KMG-II): from individual species to whole genera.</title>
        <authorList>
            <person name="Goeker M."/>
        </authorList>
    </citation>
    <scope>NUCLEOTIDE SEQUENCE [LARGE SCALE GENOMIC DNA]</scope>
    <source>
        <strain evidence="2 3">DSM 21950</strain>
    </source>
</reference>
<feature type="transmembrane region" description="Helical" evidence="1">
    <location>
        <begin position="12"/>
        <end position="28"/>
    </location>
</feature>
<evidence type="ECO:0000256" key="1">
    <source>
        <dbReference type="SAM" id="Phobius"/>
    </source>
</evidence>
<dbReference type="AlphaFoldDB" id="A0A419WSP0"/>
<name>A0A419WSP0_9BACT</name>